<reference evidence="3" key="1">
    <citation type="journal article" date="2014" name="Int. J. Syst. Evol. Microbiol.">
        <title>Complete genome sequence of Corynebacterium casei LMG S-19264T (=DSM 44701T), isolated from a smear-ripened cheese.</title>
        <authorList>
            <consortium name="US DOE Joint Genome Institute (JGI-PGF)"/>
            <person name="Walter F."/>
            <person name="Albersmeier A."/>
            <person name="Kalinowski J."/>
            <person name="Ruckert C."/>
        </authorList>
    </citation>
    <scope>NUCLEOTIDE SEQUENCE</scope>
    <source>
        <strain evidence="3">CGMCC 1.16134</strain>
    </source>
</reference>
<dbReference type="Proteomes" id="UP000637643">
    <property type="component" value="Unassembled WGS sequence"/>
</dbReference>
<evidence type="ECO:0000313" key="3">
    <source>
        <dbReference type="EMBL" id="GGF84328.1"/>
    </source>
</evidence>
<evidence type="ECO:0000259" key="2">
    <source>
        <dbReference type="PROSITE" id="PS51272"/>
    </source>
</evidence>
<sequence>MTIKKSAIAAITTLSILSFTLGGQMFAAGDTFKDLDKVSGKEKINALKEQGLIKGVSDTQFLPASKVTVAQGIQFISGGLQLSLAAIDFTKAPQASSLFTNVKDKAWYAEAFINAHYNDIKIDKNIDPSKPMTKELYTNLLVQGVEKLGNLPLINLVPAKITDEAKMNPSYQGIIQRSLKYKINTLDAKGNFNPKQEITRAEAAVMLFNALEFLKSQGDNFLPVEEVTE</sequence>
<feature type="signal peptide" evidence="1">
    <location>
        <begin position="1"/>
        <end position="27"/>
    </location>
</feature>
<proteinExistence type="predicted"/>
<dbReference type="Pfam" id="PF00395">
    <property type="entry name" value="SLH"/>
    <property type="match status" value="2"/>
</dbReference>
<dbReference type="AlphaFoldDB" id="A0A917CCQ4"/>
<accession>A0A917CCQ4</accession>
<dbReference type="RefSeq" id="WP_189026478.1">
    <property type="nucleotide sequence ID" value="NZ_BMKR01000012.1"/>
</dbReference>
<reference evidence="3" key="2">
    <citation type="submission" date="2020-09" db="EMBL/GenBank/DDBJ databases">
        <authorList>
            <person name="Sun Q."/>
            <person name="Zhou Y."/>
        </authorList>
    </citation>
    <scope>NUCLEOTIDE SEQUENCE</scope>
    <source>
        <strain evidence="3">CGMCC 1.16134</strain>
    </source>
</reference>
<name>A0A917CCQ4_9BACL</name>
<gene>
    <name evidence="3" type="ORF">GCM10010912_31920</name>
</gene>
<organism evidence="3 4">
    <name type="scientific">Paenibacillus albidus</name>
    <dbReference type="NCBI Taxonomy" id="2041023"/>
    <lineage>
        <taxon>Bacteria</taxon>
        <taxon>Bacillati</taxon>
        <taxon>Bacillota</taxon>
        <taxon>Bacilli</taxon>
        <taxon>Bacillales</taxon>
        <taxon>Paenibacillaceae</taxon>
        <taxon>Paenibacillus</taxon>
    </lineage>
</organism>
<feature type="chain" id="PRO_5037403606" description="SLH domain-containing protein" evidence="1">
    <location>
        <begin position="28"/>
        <end position="229"/>
    </location>
</feature>
<keyword evidence="4" id="KW-1185">Reference proteome</keyword>
<dbReference type="InterPro" id="IPR001119">
    <property type="entry name" value="SLH_dom"/>
</dbReference>
<comment type="caution">
    <text evidence="3">The sequence shown here is derived from an EMBL/GenBank/DDBJ whole genome shotgun (WGS) entry which is preliminary data.</text>
</comment>
<evidence type="ECO:0000313" key="4">
    <source>
        <dbReference type="Proteomes" id="UP000637643"/>
    </source>
</evidence>
<dbReference type="PROSITE" id="PS51272">
    <property type="entry name" value="SLH"/>
    <property type="match status" value="2"/>
</dbReference>
<keyword evidence="1" id="KW-0732">Signal</keyword>
<protein>
    <recommendedName>
        <fullName evidence="2">SLH domain-containing protein</fullName>
    </recommendedName>
</protein>
<dbReference type="EMBL" id="BMKR01000012">
    <property type="protein sequence ID" value="GGF84328.1"/>
    <property type="molecule type" value="Genomic_DNA"/>
</dbReference>
<feature type="domain" description="SLH" evidence="2">
    <location>
        <begin position="27"/>
        <end position="90"/>
    </location>
</feature>
<feature type="domain" description="SLH" evidence="2">
    <location>
        <begin position="158"/>
        <end position="221"/>
    </location>
</feature>
<evidence type="ECO:0000256" key="1">
    <source>
        <dbReference type="SAM" id="SignalP"/>
    </source>
</evidence>